<reference evidence="8" key="1">
    <citation type="journal article" date="2019" name="Int. J. Syst. Evol. Microbiol.">
        <title>The Global Catalogue of Microorganisms (GCM) 10K type strain sequencing project: providing services to taxonomists for standard genome sequencing and annotation.</title>
        <authorList>
            <consortium name="The Broad Institute Genomics Platform"/>
            <consortium name="The Broad Institute Genome Sequencing Center for Infectious Disease"/>
            <person name="Wu L."/>
            <person name="Ma J."/>
        </authorList>
    </citation>
    <scope>NUCLEOTIDE SEQUENCE [LARGE SCALE GENOMIC DNA]</scope>
    <source>
        <strain evidence="8">JCM 4594</strain>
    </source>
</reference>
<keyword evidence="1 5" id="KW-0808">Transferase</keyword>
<name>A0ABQ2ZGI3_9ACTN</name>
<accession>A0ABQ2ZGI3</accession>
<keyword evidence="6" id="KW-0067">ATP-binding</keyword>
<sequence length="247" mass="25840">MAPRASASAPGRGGPVNAAHALVVAVIGPPGAGKSTLSRSLAETCTASIFRVREAAHRAAHADPVNPVFAAALESTRDPLGWLPDLLAHHLVRGALDAAPYQKMILEGFPGNDYQARALALHLRAVGRQLSVIELTARPGTLAGRLARRRVCPSCDTSPGGPRHPAAASRALPSLCSACGTPLLVRDTDRGEQAAARQARYTANLPGIRAVLVHEAGVPWQTLATDPDEPPASARLLSLMPFERTPL</sequence>
<keyword evidence="8" id="KW-1185">Reference proteome</keyword>
<dbReference type="SUPFAM" id="SSF52540">
    <property type="entry name" value="P-loop containing nucleoside triphosphate hydrolases"/>
    <property type="match status" value="1"/>
</dbReference>
<dbReference type="EMBL" id="BMUU01000001">
    <property type="protein sequence ID" value="GGY13519.1"/>
    <property type="molecule type" value="Genomic_DNA"/>
</dbReference>
<proteinExistence type="inferred from homology"/>
<evidence type="ECO:0000256" key="3">
    <source>
        <dbReference type="ARBA" id="ARBA00022741"/>
    </source>
</evidence>
<comment type="similarity">
    <text evidence="5">Belongs to the adenylate kinase family.</text>
</comment>
<dbReference type="EC" id="2.7.4.3" evidence="6"/>
<organism evidence="7 8">
    <name type="scientific">Streptomyces xanthochromogenes</name>
    <dbReference type="NCBI Taxonomy" id="67384"/>
    <lineage>
        <taxon>Bacteria</taxon>
        <taxon>Bacillati</taxon>
        <taxon>Actinomycetota</taxon>
        <taxon>Actinomycetes</taxon>
        <taxon>Kitasatosporales</taxon>
        <taxon>Streptomycetaceae</taxon>
        <taxon>Streptomyces</taxon>
    </lineage>
</organism>
<evidence type="ECO:0000256" key="4">
    <source>
        <dbReference type="ARBA" id="ARBA00022777"/>
    </source>
</evidence>
<gene>
    <name evidence="7" type="ORF">GCM10010326_01010</name>
</gene>
<comment type="caution">
    <text evidence="7">The sequence shown here is derived from an EMBL/GenBank/DDBJ whole genome shotgun (WGS) entry which is preliminary data.</text>
</comment>
<dbReference type="Proteomes" id="UP000600946">
    <property type="component" value="Unassembled WGS sequence"/>
</dbReference>
<evidence type="ECO:0000313" key="7">
    <source>
        <dbReference type="EMBL" id="GGY13519.1"/>
    </source>
</evidence>
<evidence type="ECO:0000256" key="1">
    <source>
        <dbReference type="ARBA" id="ARBA00022679"/>
    </source>
</evidence>
<dbReference type="InterPro" id="IPR000850">
    <property type="entry name" value="Adenylat/UMP-CMP_kin"/>
</dbReference>
<dbReference type="PRINTS" id="PR00094">
    <property type="entry name" value="ADENYLTKNASE"/>
</dbReference>
<keyword evidence="4 5" id="KW-0418">Kinase</keyword>
<dbReference type="Gene3D" id="3.40.50.300">
    <property type="entry name" value="P-loop containing nucleotide triphosphate hydrolases"/>
    <property type="match status" value="1"/>
</dbReference>
<dbReference type="InterPro" id="IPR027417">
    <property type="entry name" value="P-loop_NTPase"/>
</dbReference>
<keyword evidence="2" id="KW-0545">Nucleotide biosynthesis</keyword>
<dbReference type="Pfam" id="PF13238">
    <property type="entry name" value="AAA_18"/>
    <property type="match status" value="1"/>
</dbReference>
<evidence type="ECO:0000313" key="8">
    <source>
        <dbReference type="Proteomes" id="UP000600946"/>
    </source>
</evidence>
<keyword evidence="3 6" id="KW-0547">Nucleotide-binding</keyword>
<comment type="subunit">
    <text evidence="6">Monomer.</text>
</comment>
<evidence type="ECO:0000256" key="2">
    <source>
        <dbReference type="ARBA" id="ARBA00022727"/>
    </source>
</evidence>
<evidence type="ECO:0000256" key="6">
    <source>
        <dbReference type="RuleBase" id="RU003331"/>
    </source>
</evidence>
<comment type="subcellular location">
    <subcellularLocation>
        <location evidence="6">Cytoplasm</location>
    </subcellularLocation>
</comment>
<protein>
    <recommendedName>
        <fullName evidence="6">Adenylate kinase</fullName>
        <ecNumber evidence="6">2.7.4.3</ecNumber>
    </recommendedName>
</protein>
<comment type="catalytic activity">
    <reaction evidence="6">
        <text>AMP + ATP = 2 ADP</text>
        <dbReference type="Rhea" id="RHEA:12973"/>
        <dbReference type="ChEBI" id="CHEBI:30616"/>
        <dbReference type="ChEBI" id="CHEBI:456215"/>
        <dbReference type="ChEBI" id="CHEBI:456216"/>
        <dbReference type="EC" id="2.7.4.3"/>
    </reaction>
</comment>
<evidence type="ECO:0000256" key="5">
    <source>
        <dbReference type="RuleBase" id="RU003330"/>
    </source>
</evidence>